<dbReference type="Pfam" id="PF06452">
    <property type="entry name" value="CBM9_1"/>
    <property type="match status" value="1"/>
</dbReference>
<accession>Q023Q6</accession>
<dbReference type="OrthoDB" id="9786766at2"/>
<dbReference type="eggNOG" id="COG3509">
    <property type="taxonomic scope" value="Bacteria"/>
</dbReference>
<evidence type="ECO:0000259" key="2">
    <source>
        <dbReference type="Pfam" id="PF06452"/>
    </source>
</evidence>
<dbReference type="KEGG" id="sus:Acid_2798"/>
<gene>
    <name evidence="3" type="ordered locus">Acid_2798</name>
</gene>
<feature type="domain" description="Carbohydrate-binding" evidence="2">
    <location>
        <begin position="38"/>
        <end position="192"/>
    </location>
</feature>
<dbReference type="PANTHER" id="PTHR35532">
    <property type="entry name" value="SIMILAR TO POLYHYDROXYALKANOATE DEPOLYMERASE"/>
    <property type="match status" value="1"/>
</dbReference>
<dbReference type="CAZy" id="CBM9">
    <property type="family name" value="Carbohydrate-Binding Module Family 9"/>
</dbReference>
<feature type="chain" id="PRO_5004163201" description="Carbohydrate-binding domain-containing protein" evidence="1">
    <location>
        <begin position="21"/>
        <end position="247"/>
    </location>
</feature>
<dbReference type="HOGENOM" id="CLU_049171_2_0_0"/>
<dbReference type="GO" id="GO:0004553">
    <property type="term" value="F:hydrolase activity, hydrolyzing O-glycosyl compounds"/>
    <property type="evidence" value="ECO:0007669"/>
    <property type="project" value="InterPro"/>
</dbReference>
<name>Q023Q6_SOLUE</name>
<dbReference type="STRING" id="234267.Acid_2798"/>
<keyword evidence="1" id="KW-0732">Signal</keyword>
<proteinExistence type="predicted"/>
<dbReference type="SUPFAM" id="SSF49344">
    <property type="entry name" value="CBD9-like"/>
    <property type="match status" value="1"/>
</dbReference>
<organism evidence="3">
    <name type="scientific">Solibacter usitatus (strain Ellin6076)</name>
    <dbReference type="NCBI Taxonomy" id="234267"/>
    <lineage>
        <taxon>Bacteria</taxon>
        <taxon>Pseudomonadati</taxon>
        <taxon>Acidobacteriota</taxon>
        <taxon>Terriglobia</taxon>
        <taxon>Bryobacterales</taxon>
        <taxon>Solibacteraceae</taxon>
        <taxon>Candidatus Solibacter</taxon>
    </lineage>
</organism>
<dbReference type="GO" id="GO:0016052">
    <property type="term" value="P:carbohydrate catabolic process"/>
    <property type="evidence" value="ECO:0007669"/>
    <property type="project" value="InterPro"/>
</dbReference>
<dbReference type="AlphaFoldDB" id="Q023Q6"/>
<dbReference type="EMBL" id="CP000473">
    <property type="protein sequence ID" value="ABJ83784.1"/>
    <property type="molecule type" value="Genomic_DNA"/>
</dbReference>
<reference evidence="3" key="1">
    <citation type="submission" date="2006-10" db="EMBL/GenBank/DDBJ databases">
        <title>Complete sequence of Solibacter usitatus Ellin6076.</title>
        <authorList>
            <consortium name="US DOE Joint Genome Institute"/>
            <person name="Copeland A."/>
            <person name="Lucas S."/>
            <person name="Lapidus A."/>
            <person name="Barry K."/>
            <person name="Detter J.C."/>
            <person name="Glavina del Rio T."/>
            <person name="Hammon N."/>
            <person name="Israni S."/>
            <person name="Dalin E."/>
            <person name="Tice H."/>
            <person name="Pitluck S."/>
            <person name="Thompson L.S."/>
            <person name="Brettin T."/>
            <person name="Bruce D."/>
            <person name="Han C."/>
            <person name="Tapia R."/>
            <person name="Gilna P."/>
            <person name="Schmutz J."/>
            <person name="Larimer F."/>
            <person name="Land M."/>
            <person name="Hauser L."/>
            <person name="Kyrpides N."/>
            <person name="Mikhailova N."/>
            <person name="Janssen P.H."/>
            <person name="Kuske C.R."/>
            <person name="Richardson P."/>
        </authorList>
    </citation>
    <scope>NUCLEOTIDE SEQUENCE</scope>
    <source>
        <strain evidence="3">Ellin6076</strain>
    </source>
</reference>
<feature type="signal peptide" evidence="1">
    <location>
        <begin position="1"/>
        <end position="20"/>
    </location>
</feature>
<dbReference type="GO" id="GO:0030246">
    <property type="term" value="F:carbohydrate binding"/>
    <property type="evidence" value="ECO:0007669"/>
    <property type="project" value="InterPro"/>
</dbReference>
<evidence type="ECO:0000313" key="3">
    <source>
        <dbReference type="EMBL" id="ABJ83784.1"/>
    </source>
</evidence>
<sequence length="247" mass="28131" precursor="true">MPGKAGLVAGLLLLTSPLAAQPKPAHYTCRRASSPIRIDGRLDDAAWARAPWTAYFIDIEGAKRPKPRYRTRAKMLWDDTYLYVAAELEEPDIRATLTEHDSVIFHDNDFEVFLNPSGDGRNYFEFEINALNTGWDLFLPKPYREGGKADNSWEIPGLLTEVSLNGTINNPADHDRGWTVEMAFPWTAFATRAPVTRPAAGDTWRANFSRVEWRHIPGEKESNWVWSPQGLIDMHVPAHWAYLHFVR</sequence>
<evidence type="ECO:0000256" key="1">
    <source>
        <dbReference type="SAM" id="SignalP"/>
    </source>
</evidence>
<dbReference type="CDD" id="cd09620">
    <property type="entry name" value="CBM9_like_3"/>
    <property type="match status" value="1"/>
</dbReference>
<dbReference type="PANTHER" id="PTHR35532:SF5">
    <property type="entry name" value="CARBOHYDRATE-BINDING DOMAIN-CONTAINING PROTEIN"/>
    <property type="match status" value="1"/>
</dbReference>
<dbReference type="InParanoid" id="Q023Q6"/>
<protein>
    <recommendedName>
        <fullName evidence="2">Carbohydrate-binding domain-containing protein</fullName>
    </recommendedName>
</protein>
<dbReference type="Gene3D" id="2.60.40.1190">
    <property type="match status" value="1"/>
</dbReference>
<dbReference type="InterPro" id="IPR010502">
    <property type="entry name" value="Carb-bd_dom_fam9"/>
</dbReference>